<evidence type="ECO:0000313" key="2">
    <source>
        <dbReference type="Proteomes" id="UP000814128"/>
    </source>
</evidence>
<feature type="non-terminal residue" evidence="1">
    <location>
        <position position="188"/>
    </location>
</feature>
<reference evidence="1" key="1">
    <citation type="submission" date="2021-02" db="EMBL/GenBank/DDBJ databases">
        <authorList>
            <consortium name="DOE Joint Genome Institute"/>
            <person name="Ahrendt S."/>
            <person name="Looney B.P."/>
            <person name="Miyauchi S."/>
            <person name="Morin E."/>
            <person name="Drula E."/>
            <person name="Courty P.E."/>
            <person name="Chicoki N."/>
            <person name="Fauchery L."/>
            <person name="Kohler A."/>
            <person name="Kuo A."/>
            <person name="Labutti K."/>
            <person name="Pangilinan J."/>
            <person name="Lipzen A."/>
            <person name="Riley R."/>
            <person name="Andreopoulos W."/>
            <person name="He G."/>
            <person name="Johnson J."/>
            <person name="Barry K.W."/>
            <person name="Grigoriev I.V."/>
            <person name="Nagy L."/>
            <person name="Hibbett D."/>
            <person name="Henrissat B."/>
            <person name="Matheny P.B."/>
            <person name="Labbe J."/>
            <person name="Martin F."/>
        </authorList>
    </citation>
    <scope>NUCLEOTIDE SEQUENCE</scope>
    <source>
        <strain evidence="1">EC-137</strain>
    </source>
</reference>
<protein>
    <submittedName>
        <fullName evidence="1">Phosphatidylethanolamine-binding protein</fullName>
    </submittedName>
</protein>
<accession>A0ACB8QJY0</accession>
<organism evidence="1 2">
    <name type="scientific">Vararia minispora EC-137</name>
    <dbReference type="NCBI Taxonomy" id="1314806"/>
    <lineage>
        <taxon>Eukaryota</taxon>
        <taxon>Fungi</taxon>
        <taxon>Dikarya</taxon>
        <taxon>Basidiomycota</taxon>
        <taxon>Agaricomycotina</taxon>
        <taxon>Agaricomycetes</taxon>
        <taxon>Russulales</taxon>
        <taxon>Lachnocladiaceae</taxon>
        <taxon>Vararia</taxon>
    </lineage>
</organism>
<dbReference type="EMBL" id="MU273562">
    <property type="protein sequence ID" value="KAI0031945.1"/>
    <property type="molecule type" value="Genomic_DNA"/>
</dbReference>
<dbReference type="Proteomes" id="UP000814128">
    <property type="component" value="Unassembled WGS sequence"/>
</dbReference>
<reference evidence="1" key="2">
    <citation type="journal article" date="2022" name="New Phytol.">
        <title>Evolutionary transition to the ectomycorrhizal habit in the genomes of a hyperdiverse lineage of mushroom-forming fungi.</title>
        <authorList>
            <person name="Looney B."/>
            <person name="Miyauchi S."/>
            <person name="Morin E."/>
            <person name="Drula E."/>
            <person name="Courty P.E."/>
            <person name="Kohler A."/>
            <person name="Kuo A."/>
            <person name="LaButti K."/>
            <person name="Pangilinan J."/>
            <person name="Lipzen A."/>
            <person name="Riley R."/>
            <person name="Andreopoulos W."/>
            <person name="He G."/>
            <person name="Johnson J."/>
            <person name="Nolan M."/>
            <person name="Tritt A."/>
            <person name="Barry K.W."/>
            <person name="Grigoriev I.V."/>
            <person name="Nagy L.G."/>
            <person name="Hibbett D."/>
            <person name="Henrissat B."/>
            <person name="Matheny P.B."/>
            <person name="Labbe J."/>
            <person name="Martin F.M."/>
        </authorList>
    </citation>
    <scope>NUCLEOTIDE SEQUENCE</scope>
    <source>
        <strain evidence="1">EC-137</strain>
    </source>
</reference>
<keyword evidence="2" id="KW-1185">Reference proteome</keyword>
<gene>
    <name evidence="1" type="ORF">K488DRAFT_13586</name>
</gene>
<name>A0ACB8QJY0_9AGAM</name>
<proteinExistence type="predicted"/>
<sequence length="188" mass="20026">TTAGAQGGFEAAGLVPDVLPSFDPIAVLDISYPSINGSNFLVRMNENMSVPSIGPAPQIFLSFNRSVVPHLADETFTLITVDPDAPTPQNTSISDVLHLLIANVRVTGHLDTFAPLSNTTALAPYLSPTPPVGSDPHRYTWMLFVQPRGFVEAATPLIPADRISFNFTTFRKATGLGSPVAGTFFRSG</sequence>
<feature type="non-terminal residue" evidence="1">
    <location>
        <position position="1"/>
    </location>
</feature>
<evidence type="ECO:0000313" key="1">
    <source>
        <dbReference type="EMBL" id="KAI0031945.1"/>
    </source>
</evidence>
<comment type="caution">
    <text evidence="1">The sequence shown here is derived from an EMBL/GenBank/DDBJ whole genome shotgun (WGS) entry which is preliminary data.</text>
</comment>